<evidence type="ECO:0000256" key="2">
    <source>
        <dbReference type="ARBA" id="ARBA00007131"/>
    </source>
</evidence>
<comment type="similarity">
    <text evidence="2">Belongs to the transketolase family.</text>
</comment>
<name>A0A1E5XW31_9HYPH</name>
<dbReference type="Proteomes" id="UP000095463">
    <property type="component" value="Unassembled WGS sequence"/>
</dbReference>
<dbReference type="SUPFAM" id="SSF52518">
    <property type="entry name" value="Thiamin diphosphate-binding fold (THDP-binding)"/>
    <property type="match status" value="1"/>
</dbReference>
<comment type="cofactor">
    <cofactor evidence="1">
        <name>thiamine diphosphate</name>
        <dbReference type="ChEBI" id="CHEBI:58937"/>
    </cofactor>
</comment>
<dbReference type="Pfam" id="PF00456">
    <property type="entry name" value="Transketolase_N"/>
    <property type="match status" value="1"/>
</dbReference>
<evidence type="ECO:0000256" key="1">
    <source>
        <dbReference type="ARBA" id="ARBA00001964"/>
    </source>
</evidence>
<gene>
    <name evidence="5" type="ORF">VW23_009810</name>
</gene>
<sequence length="286" mass="31572">MLEEAVLTFPASAELRNDPVALIRDKALWIRRRSFQMVYEAQLGHPGGDFSAADVLATLYFGVLRHDPADPRNPGRDRFVMSKGHCTGAFYAVLAAAGFFPEAQLSTYMQPLSMLNGHPNRNYLPGVETNTGPLGHGLPVSVGIAIAGQIDNADFRTFVLTGDGELQEGSNWEAALTAGHRKLENLTLIIDRNRLQQGARTEETASLDPLDDKWRAFGWHVEMVDGHDHRALYEVLSASPKGRGKPLCVIANTFKGKGVSFMHDNVAWHHGVPNKEQYEQAMRELA</sequence>
<accession>A0A1E5XW31</accession>
<dbReference type="InterPro" id="IPR005474">
    <property type="entry name" value="Transketolase_N"/>
</dbReference>
<evidence type="ECO:0000256" key="3">
    <source>
        <dbReference type="ARBA" id="ARBA00023052"/>
    </source>
</evidence>
<organism evidence="5 6">
    <name type="scientific">Devosia insulae DS-56</name>
    <dbReference type="NCBI Taxonomy" id="1116389"/>
    <lineage>
        <taxon>Bacteria</taxon>
        <taxon>Pseudomonadati</taxon>
        <taxon>Pseudomonadota</taxon>
        <taxon>Alphaproteobacteria</taxon>
        <taxon>Hyphomicrobiales</taxon>
        <taxon>Devosiaceae</taxon>
        <taxon>Devosia</taxon>
    </lineage>
</organism>
<dbReference type="CDD" id="cd02012">
    <property type="entry name" value="TPP_TK"/>
    <property type="match status" value="1"/>
</dbReference>
<keyword evidence="3" id="KW-0786">Thiamine pyrophosphate</keyword>
<dbReference type="OrthoDB" id="8732661at2"/>
<dbReference type="PANTHER" id="PTHR47514:SF1">
    <property type="entry name" value="TRANSKETOLASE N-TERMINAL SECTION-RELATED"/>
    <property type="match status" value="1"/>
</dbReference>
<dbReference type="AlphaFoldDB" id="A0A1E5XW31"/>
<evidence type="ECO:0000313" key="6">
    <source>
        <dbReference type="Proteomes" id="UP000095463"/>
    </source>
</evidence>
<dbReference type="InterPro" id="IPR029061">
    <property type="entry name" value="THDP-binding"/>
</dbReference>
<evidence type="ECO:0000259" key="4">
    <source>
        <dbReference type="Pfam" id="PF00456"/>
    </source>
</evidence>
<protein>
    <submittedName>
        <fullName evidence="5">Transketolase</fullName>
    </submittedName>
</protein>
<dbReference type="Gene3D" id="3.40.50.970">
    <property type="match status" value="1"/>
</dbReference>
<evidence type="ECO:0000313" key="5">
    <source>
        <dbReference type="EMBL" id="OEO32795.1"/>
    </source>
</evidence>
<dbReference type="PANTHER" id="PTHR47514">
    <property type="entry name" value="TRANSKETOLASE N-TERMINAL SECTION-RELATED"/>
    <property type="match status" value="1"/>
</dbReference>
<keyword evidence="6" id="KW-1185">Reference proteome</keyword>
<feature type="domain" description="Transketolase N-terminal" evidence="4">
    <location>
        <begin position="30"/>
        <end position="283"/>
    </location>
</feature>
<dbReference type="EMBL" id="LAJE02000054">
    <property type="protein sequence ID" value="OEO32795.1"/>
    <property type="molecule type" value="Genomic_DNA"/>
</dbReference>
<proteinExistence type="inferred from homology"/>
<reference evidence="5 6" key="1">
    <citation type="journal article" date="2015" name="Genome Announc.">
        <title>Genome Assemblies of Three Soil-Associated Devosia species: D. insulae, D. limi, and D. soli.</title>
        <authorList>
            <person name="Hassan Y.I."/>
            <person name="Lepp D."/>
            <person name="Zhou T."/>
        </authorList>
    </citation>
    <scope>NUCLEOTIDE SEQUENCE [LARGE SCALE GENOMIC DNA]</scope>
    <source>
        <strain evidence="5 6">DS-56</strain>
    </source>
</reference>
<comment type="caution">
    <text evidence="5">The sequence shown here is derived from an EMBL/GenBank/DDBJ whole genome shotgun (WGS) entry which is preliminary data.</text>
</comment>